<dbReference type="Gene3D" id="3.30.730.10">
    <property type="entry name" value="AP2/ERF domain"/>
    <property type="match status" value="1"/>
</dbReference>
<dbReference type="Proteomes" id="UP001237642">
    <property type="component" value="Unassembled WGS sequence"/>
</dbReference>
<dbReference type="SMART" id="SM00380">
    <property type="entry name" value="AP2"/>
    <property type="match status" value="1"/>
</dbReference>
<evidence type="ECO:0000256" key="1">
    <source>
        <dbReference type="ARBA" id="ARBA00004123"/>
    </source>
</evidence>
<reference evidence="10" key="1">
    <citation type="submission" date="2023-02" db="EMBL/GenBank/DDBJ databases">
        <title>Genome of toxic invasive species Heracleum sosnowskyi carries increased number of genes despite the absence of recent whole-genome duplications.</title>
        <authorList>
            <person name="Schelkunov M."/>
            <person name="Shtratnikova V."/>
            <person name="Makarenko M."/>
            <person name="Klepikova A."/>
            <person name="Omelchenko D."/>
            <person name="Novikova G."/>
            <person name="Obukhova E."/>
            <person name="Bogdanov V."/>
            <person name="Penin A."/>
            <person name="Logacheva M."/>
        </authorList>
    </citation>
    <scope>NUCLEOTIDE SEQUENCE</scope>
    <source>
        <strain evidence="10">Hsosn_3</strain>
        <tissue evidence="10">Leaf</tissue>
    </source>
</reference>
<dbReference type="GO" id="GO:0003700">
    <property type="term" value="F:DNA-binding transcription factor activity"/>
    <property type="evidence" value="ECO:0007669"/>
    <property type="project" value="InterPro"/>
</dbReference>
<evidence type="ECO:0000256" key="5">
    <source>
        <dbReference type="ARBA" id="ARBA00023125"/>
    </source>
</evidence>
<protein>
    <submittedName>
        <fullName evidence="10">Ethylene-responsive transcription factor ERF084</fullName>
    </submittedName>
</protein>
<comment type="subcellular location">
    <subcellularLocation>
        <location evidence="1">Nucleus</location>
    </subcellularLocation>
</comment>
<evidence type="ECO:0000256" key="7">
    <source>
        <dbReference type="ARBA" id="ARBA00023242"/>
    </source>
</evidence>
<organism evidence="10 11">
    <name type="scientific">Heracleum sosnowskyi</name>
    <dbReference type="NCBI Taxonomy" id="360622"/>
    <lineage>
        <taxon>Eukaryota</taxon>
        <taxon>Viridiplantae</taxon>
        <taxon>Streptophyta</taxon>
        <taxon>Embryophyta</taxon>
        <taxon>Tracheophyta</taxon>
        <taxon>Spermatophyta</taxon>
        <taxon>Magnoliopsida</taxon>
        <taxon>eudicotyledons</taxon>
        <taxon>Gunneridae</taxon>
        <taxon>Pentapetalae</taxon>
        <taxon>asterids</taxon>
        <taxon>campanulids</taxon>
        <taxon>Apiales</taxon>
        <taxon>Apiaceae</taxon>
        <taxon>Apioideae</taxon>
        <taxon>apioid superclade</taxon>
        <taxon>Tordylieae</taxon>
        <taxon>Tordyliinae</taxon>
        <taxon>Heracleum</taxon>
    </lineage>
</organism>
<sequence>MNNTHLQIHQYLLKYHQTQVPYIWPNHYFINPSSSTCSSLVNDNYGLLNENPSCVLEGIGAIVGEHVLFGRSNKVKCSEVTVEKKDDKKEDYEGDGGSDGYHAPPLEKSYRGVRKRPWGRWSAEIRDRIGKCRHWLGTFDTPEDAARAYDSAARRLRGSKAKTNFEIPSVFPISPGTEGSSSSSSEVKKRKSGGGKAGALKRKCAVVTSMAQLMSNTSCDTQHANANIHGKSNIKNYYNDGVNLELDLKLGTTSSFNFNGGLNLARV</sequence>
<dbReference type="GO" id="GO:0009873">
    <property type="term" value="P:ethylene-activated signaling pathway"/>
    <property type="evidence" value="ECO:0007669"/>
    <property type="project" value="UniProtKB-KW"/>
</dbReference>
<name>A0AAD8H0G2_9APIA</name>
<keyword evidence="5" id="KW-0238">DNA-binding</keyword>
<evidence type="ECO:0000313" key="10">
    <source>
        <dbReference type="EMBL" id="KAK1358176.1"/>
    </source>
</evidence>
<keyword evidence="7" id="KW-0539">Nucleus</keyword>
<feature type="region of interest" description="Disordered" evidence="8">
    <location>
        <begin position="167"/>
        <end position="196"/>
    </location>
</feature>
<dbReference type="AlphaFoldDB" id="A0AAD8H0G2"/>
<evidence type="ECO:0000256" key="8">
    <source>
        <dbReference type="SAM" id="MobiDB-lite"/>
    </source>
</evidence>
<keyword evidence="3" id="KW-0611">Plant defense</keyword>
<proteinExistence type="predicted"/>
<dbReference type="FunFam" id="3.30.730.10:FF:000001">
    <property type="entry name" value="Ethylene-responsive transcription factor 2"/>
    <property type="match status" value="1"/>
</dbReference>
<dbReference type="Pfam" id="PF00847">
    <property type="entry name" value="AP2"/>
    <property type="match status" value="1"/>
</dbReference>
<evidence type="ECO:0000259" key="9">
    <source>
        <dbReference type="PROSITE" id="PS51032"/>
    </source>
</evidence>
<dbReference type="InterPro" id="IPR036955">
    <property type="entry name" value="AP2/ERF_dom_sf"/>
</dbReference>
<feature type="region of interest" description="Disordered" evidence="8">
    <location>
        <begin position="82"/>
        <end position="108"/>
    </location>
</feature>
<dbReference type="EMBL" id="JAUIZM010000011">
    <property type="protein sequence ID" value="KAK1358176.1"/>
    <property type="molecule type" value="Genomic_DNA"/>
</dbReference>
<evidence type="ECO:0000256" key="2">
    <source>
        <dbReference type="ARBA" id="ARBA00022745"/>
    </source>
</evidence>
<keyword evidence="6" id="KW-0804">Transcription</keyword>
<dbReference type="GO" id="GO:0006952">
    <property type="term" value="P:defense response"/>
    <property type="evidence" value="ECO:0007669"/>
    <property type="project" value="UniProtKB-KW"/>
</dbReference>
<dbReference type="PROSITE" id="PS51032">
    <property type="entry name" value="AP2_ERF"/>
    <property type="match status" value="1"/>
</dbReference>
<dbReference type="InterPro" id="IPR016177">
    <property type="entry name" value="DNA-bd_dom_sf"/>
</dbReference>
<keyword evidence="11" id="KW-1185">Reference proteome</keyword>
<dbReference type="PANTHER" id="PTHR31677">
    <property type="entry name" value="AP2 DOMAIN CLASS TRANSCRIPTION FACTOR"/>
    <property type="match status" value="1"/>
</dbReference>
<keyword evidence="4" id="KW-0805">Transcription regulation</keyword>
<dbReference type="InterPro" id="IPR001471">
    <property type="entry name" value="AP2/ERF_dom"/>
</dbReference>
<reference evidence="10" key="2">
    <citation type="submission" date="2023-05" db="EMBL/GenBank/DDBJ databases">
        <authorList>
            <person name="Schelkunov M.I."/>
        </authorList>
    </citation>
    <scope>NUCLEOTIDE SEQUENCE</scope>
    <source>
        <strain evidence="10">Hsosn_3</strain>
        <tissue evidence="10">Leaf</tissue>
    </source>
</reference>
<evidence type="ECO:0000313" key="11">
    <source>
        <dbReference type="Proteomes" id="UP001237642"/>
    </source>
</evidence>
<dbReference type="GO" id="GO:0003677">
    <property type="term" value="F:DNA binding"/>
    <property type="evidence" value="ECO:0007669"/>
    <property type="project" value="UniProtKB-KW"/>
</dbReference>
<evidence type="ECO:0000256" key="4">
    <source>
        <dbReference type="ARBA" id="ARBA00023015"/>
    </source>
</evidence>
<evidence type="ECO:0000256" key="3">
    <source>
        <dbReference type="ARBA" id="ARBA00022821"/>
    </source>
</evidence>
<dbReference type="CDD" id="cd00018">
    <property type="entry name" value="AP2"/>
    <property type="match status" value="1"/>
</dbReference>
<feature type="domain" description="AP2/ERF" evidence="9">
    <location>
        <begin position="109"/>
        <end position="166"/>
    </location>
</feature>
<gene>
    <name evidence="10" type="ORF">POM88_051432</name>
</gene>
<keyword evidence="2" id="KW-0936">Ethylene signaling pathway</keyword>
<evidence type="ECO:0000256" key="6">
    <source>
        <dbReference type="ARBA" id="ARBA00023163"/>
    </source>
</evidence>
<dbReference type="PRINTS" id="PR00367">
    <property type="entry name" value="ETHRSPELEMNT"/>
</dbReference>
<accession>A0AAD8H0G2</accession>
<dbReference type="SUPFAM" id="SSF54171">
    <property type="entry name" value="DNA-binding domain"/>
    <property type="match status" value="1"/>
</dbReference>
<comment type="caution">
    <text evidence="10">The sequence shown here is derived from an EMBL/GenBank/DDBJ whole genome shotgun (WGS) entry which is preliminary data.</text>
</comment>
<dbReference type="GO" id="GO:0005634">
    <property type="term" value="C:nucleus"/>
    <property type="evidence" value="ECO:0007669"/>
    <property type="project" value="UniProtKB-SubCell"/>
</dbReference>
<dbReference type="PANTHER" id="PTHR31677:SF75">
    <property type="entry name" value="ETHYLENE-RESPONSIVE TRANSCRIPTION FACTOR ERF084"/>
    <property type="match status" value="1"/>
</dbReference>
<feature type="compositionally biased region" description="Basic and acidic residues" evidence="8">
    <location>
        <begin position="82"/>
        <end position="91"/>
    </location>
</feature>